<gene>
    <name evidence="1" type="ORF">BN1205_107940</name>
</gene>
<dbReference type="AlphaFoldDB" id="A0A0F7V690"/>
<proteinExistence type="predicted"/>
<sequence length="101" mass="11146">MSHLSANVYPHTCAVSLSQTREECCSRRLRQWPSCTDSGVRECTQNALLCFGAVTEKEGCITFLLSQQPTSMTGLVFHLQTFEVPAPPPGWTVSFVFTVSC</sequence>
<organism evidence="1">
    <name type="scientific">Toxoplasma gondii (strain ATCC 50861 / VEG)</name>
    <dbReference type="NCBI Taxonomy" id="432359"/>
    <lineage>
        <taxon>Eukaryota</taxon>
        <taxon>Sar</taxon>
        <taxon>Alveolata</taxon>
        <taxon>Apicomplexa</taxon>
        <taxon>Conoidasida</taxon>
        <taxon>Coccidia</taxon>
        <taxon>Eucoccidiorida</taxon>
        <taxon>Eimeriorina</taxon>
        <taxon>Sarcocystidae</taxon>
        <taxon>Toxoplasma</taxon>
    </lineage>
</organism>
<keyword evidence="1" id="KW-0418">Kinase</keyword>
<reference evidence="1" key="1">
    <citation type="journal article" date="2015" name="PLoS ONE">
        <title>Comprehensive Evaluation of Toxoplasma gondii VEG and Neospora caninum LIV Genomes with Tachyzoite Stage Transcriptome and Proteome Defines Novel Transcript Features.</title>
        <authorList>
            <person name="Ramaprasad A."/>
            <person name="Mourier T."/>
            <person name="Naeem R."/>
            <person name="Malas T.B."/>
            <person name="Moussa E."/>
            <person name="Panigrahi A."/>
            <person name="Vermont S.J."/>
            <person name="Otto T.D."/>
            <person name="Wastling J."/>
            <person name="Pain A."/>
        </authorList>
    </citation>
    <scope>NUCLEOTIDE SEQUENCE</scope>
    <source>
        <strain evidence="1">VEG</strain>
    </source>
</reference>
<name>A0A0F7V690_TOXGV</name>
<evidence type="ECO:0000313" key="1">
    <source>
        <dbReference type="EMBL" id="CEL76286.1"/>
    </source>
</evidence>
<dbReference type="GO" id="GO:0016301">
    <property type="term" value="F:kinase activity"/>
    <property type="evidence" value="ECO:0007669"/>
    <property type="project" value="UniProtKB-KW"/>
</dbReference>
<dbReference type="EMBL" id="LN714499">
    <property type="protein sequence ID" value="CEL76286.1"/>
    <property type="molecule type" value="Genomic_DNA"/>
</dbReference>
<keyword evidence="1" id="KW-0808">Transferase</keyword>
<protein>
    <submittedName>
        <fullName evidence="1">CAM kinase, CDPK family</fullName>
    </submittedName>
</protein>
<accession>A0A0F7V690</accession>